<dbReference type="EMBL" id="GL833123">
    <property type="protein sequence ID" value="EGB10889.1"/>
    <property type="molecule type" value="Genomic_DNA"/>
</dbReference>
<dbReference type="InParanoid" id="F0Y1R4"/>
<dbReference type="InterPro" id="IPR010262">
    <property type="entry name" value="Arylsulfotransferase_bact"/>
</dbReference>
<evidence type="ECO:0000313" key="3">
    <source>
        <dbReference type="Proteomes" id="UP000002729"/>
    </source>
</evidence>
<keyword evidence="3" id="KW-1185">Reference proteome</keyword>
<dbReference type="RefSeq" id="XP_009034464.1">
    <property type="nucleotide sequence ID" value="XM_009036216.1"/>
</dbReference>
<name>F0Y1R4_AURAN</name>
<feature type="transmembrane region" description="Helical" evidence="1">
    <location>
        <begin position="20"/>
        <end position="37"/>
    </location>
</feature>
<evidence type="ECO:0000256" key="1">
    <source>
        <dbReference type="SAM" id="Phobius"/>
    </source>
</evidence>
<reference evidence="2 3" key="1">
    <citation type="journal article" date="2011" name="Proc. Natl. Acad. Sci. U.S.A.">
        <title>Niche of harmful alga Aureococcus anophagefferens revealed through ecogenomics.</title>
        <authorList>
            <person name="Gobler C.J."/>
            <person name="Berry D.L."/>
            <person name="Dyhrman S.T."/>
            <person name="Wilhelm S.W."/>
            <person name="Salamov A."/>
            <person name="Lobanov A.V."/>
            <person name="Zhang Y."/>
            <person name="Collier J.L."/>
            <person name="Wurch L.L."/>
            <person name="Kustka A.B."/>
            <person name="Dill B.D."/>
            <person name="Shah M."/>
            <person name="VerBerkmoes N.C."/>
            <person name="Kuo A."/>
            <person name="Terry A."/>
            <person name="Pangilinan J."/>
            <person name="Lindquist E.A."/>
            <person name="Lucas S."/>
            <person name="Paulsen I.T."/>
            <person name="Hattenrath-Lehmann T.K."/>
            <person name="Talmage S.C."/>
            <person name="Walker E.A."/>
            <person name="Koch F."/>
            <person name="Burson A.M."/>
            <person name="Marcoval M.A."/>
            <person name="Tang Y.Z."/>
            <person name="Lecleir G.R."/>
            <person name="Coyne K.J."/>
            <person name="Berg G.M."/>
            <person name="Bertrand E.M."/>
            <person name="Saito M.A."/>
            <person name="Gladyshev V.N."/>
            <person name="Grigoriev I.V."/>
        </authorList>
    </citation>
    <scope>NUCLEOTIDE SEQUENCE [LARGE SCALE GENOMIC DNA]</scope>
    <source>
        <strain evidence="3">CCMP 1984</strain>
    </source>
</reference>
<accession>F0Y1R4</accession>
<gene>
    <name evidence="2" type="ORF">AURANDRAFT_62404</name>
</gene>
<sequence length="609" mass="66726">MGYEPIRSDDEARARRRGSAAMVGVFGLVMGFAVLARDAPARFWAPLAALVGAGGGSSFAASVALSQPYDKNILCYLADVDVTGWSGGHATARVAVSYTPSDSDGLWIWSEAADVTAAAPSAQITFCRLRLNAAHDVRVYVRSGARTHFVHEATISTGSLGFDELDVGPFAEVTGSKPSFPLVTVQHIVGDETSTKWFGLLSLDQEGYVVWYHAMPTNRTLYSVFQQSTKTRNMVIMREAMDYEEGNYTNSYLLEITPVGEMRVQYENACDGDPLGFTQFNHEMKLDGNSSKAITLAYNVRDTFGNYDSLEPLNPKLASTWQSEHGDDTPVSYVGDQLVRWDRATNEVETVYDLFDYVDPVSNAYLSSSYGWVDLECKDERKSRGIEWSHGSSAAVGMDGDYLITLRNLQMLLSMEADGSGARWALASDSSAVGDGGAFDVYRFDAEGSKFWEPHAVVATAKDEFFLVDDGKSRPNCTGATTTCFSRAVGYRLDHAKKQASLFWEFEFPLRKGAGIANEEAEDLFNFDGGYVAKLDRDRGNESYIVAFTAVVVDDDATTGHPAFVFEVDAAGDAVSKIRLPRVPTTHKSGSYRAEATTSINGELFTRPW</sequence>
<keyword evidence="1" id="KW-0472">Membrane</keyword>
<keyword evidence="1" id="KW-0812">Transmembrane</keyword>
<organism evidence="3">
    <name type="scientific">Aureococcus anophagefferens</name>
    <name type="common">Harmful bloom alga</name>
    <dbReference type="NCBI Taxonomy" id="44056"/>
    <lineage>
        <taxon>Eukaryota</taxon>
        <taxon>Sar</taxon>
        <taxon>Stramenopiles</taxon>
        <taxon>Ochrophyta</taxon>
        <taxon>Pelagophyceae</taxon>
        <taxon>Pelagomonadales</taxon>
        <taxon>Pelagomonadaceae</taxon>
        <taxon>Aureococcus</taxon>
    </lineage>
</organism>
<dbReference type="KEGG" id="aaf:AURANDRAFT_62404"/>
<proteinExistence type="predicted"/>
<dbReference type="Pfam" id="PF05935">
    <property type="entry name" value="Arylsulfotrans"/>
    <property type="match status" value="1"/>
</dbReference>
<dbReference type="AlphaFoldDB" id="F0Y1R4"/>
<dbReference type="GeneID" id="20223877"/>
<evidence type="ECO:0000313" key="2">
    <source>
        <dbReference type="EMBL" id="EGB10889.1"/>
    </source>
</evidence>
<dbReference type="GO" id="GO:0004062">
    <property type="term" value="F:aryl sulfotransferase activity"/>
    <property type="evidence" value="ECO:0007669"/>
    <property type="project" value="InterPro"/>
</dbReference>
<feature type="transmembrane region" description="Helical" evidence="1">
    <location>
        <begin position="43"/>
        <end position="65"/>
    </location>
</feature>
<protein>
    <submittedName>
        <fullName evidence="2">Uncharacterized protein</fullName>
    </submittedName>
</protein>
<dbReference type="Proteomes" id="UP000002729">
    <property type="component" value="Unassembled WGS sequence"/>
</dbReference>
<keyword evidence="1" id="KW-1133">Transmembrane helix</keyword>